<protein>
    <submittedName>
        <fullName evidence="2">Uncharacterized protein</fullName>
    </submittedName>
</protein>
<organism evidence="2 3">
    <name type="scientific">Autumnicola musiva</name>
    <dbReference type="NCBI Taxonomy" id="3075589"/>
    <lineage>
        <taxon>Bacteria</taxon>
        <taxon>Pseudomonadati</taxon>
        <taxon>Bacteroidota</taxon>
        <taxon>Flavobacteriia</taxon>
        <taxon>Flavobacteriales</taxon>
        <taxon>Flavobacteriaceae</taxon>
        <taxon>Autumnicola</taxon>
    </lineage>
</organism>
<evidence type="ECO:0000256" key="1">
    <source>
        <dbReference type="SAM" id="SignalP"/>
    </source>
</evidence>
<name>A0ABU3DB58_9FLAO</name>
<comment type="caution">
    <text evidence="2">The sequence shown here is derived from an EMBL/GenBank/DDBJ whole genome shotgun (WGS) entry which is preliminary data.</text>
</comment>
<reference evidence="2 3" key="1">
    <citation type="submission" date="2023-09" db="EMBL/GenBank/DDBJ databases">
        <authorList>
            <person name="Rey-Velasco X."/>
        </authorList>
    </citation>
    <scope>NUCLEOTIDE SEQUENCE [LARGE SCALE GENOMIC DNA]</scope>
    <source>
        <strain evidence="2 3">F117</strain>
    </source>
</reference>
<evidence type="ECO:0000313" key="2">
    <source>
        <dbReference type="EMBL" id="MDT0678758.1"/>
    </source>
</evidence>
<keyword evidence="1" id="KW-0732">Signal</keyword>
<sequence>MDRLSFSISLLFLSVFFQIGNAQTNSASKKNTLPEEIVKITSSEDLVVSGSDLFYQILVTTNKKHSLSRISQTVEVGLYNSTGERILIQKIILDKGVGNGELFINSSLPSGKYYLIAATNWSMNNKEHTPFAEKDIIILNPFQNLDLNTSNDAIKINYKSKDLSVHSEDKYTRSDILVKTDKKTYGLRQKVQMTIESNIPFQTPFTISVKKVKPIEIIKTQDGHEIEISSNQFFVPEIRGSIIQGSISSKDEKLNAANQIIAISIPGKQYVFKIARTDDKGQFIFNLDKSEYKDEDLNIYVIDANDEDFQVELSEPVLNYINLKKKSLNLYVDERLKSWIEFKSTANQIENAYTETKADSVISTPDKDHFYSPLGFAYNLDEYTRFPTVNETFVEIIDKAALRKEGNNYVFKTHSYREEENIAGINGLHPLVLIDGIMINDNSVLVNYEAEKIETITVVPDNYRYGSKIFAGIIDVTTIEGNYGKNTNLKNYDYLYPNLKLSYYQPKYSQNQKLSHIPDYRTQLFWDYNVNLNDKTTLKNEFYTSDIKGWYEIDIKGYNDQGEKIDVTTYFMVE</sequence>
<dbReference type="InterPro" id="IPR037066">
    <property type="entry name" value="Plug_dom_sf"/>
</dbReference>
<dbReference type="RefSeq" id="WP_311505091.1">
    <property type="nucleotide sequence ID" value="NZ_JAVRHK010000038.1"/>
</dbReference>
<feature type="signal peptide" evidence="1">
    <location>
        <begin position="1"/>
        <end position="22"/>
    </location>
</feature>
<feature type="chain" id="PRO_5045646653" evidence="1">
    <location>
        <begin position="23"/>
        <end position="574"/>
    </location>
</feature>
<dbReference type="EMBL" id="JAVRHK010000038">
    <property type="protein sequence ID" value="MDT0678758.1"/>
    <property type="molecule type" value="Genomic_DNA"/>
</dbReference>
<proteinExistence type="predicted"/>
<evidence type="ECO:0000313" key="3">
    <source>
        <dbReference type="Proteomes" id="UP001262582"/>
    </source>
</evidence>
<dbReference type="Proteomes" id="UP001262582">
    <property type="component" value="Unassembled WGS sequence"/>
</dbReference>
<accession>A0ABU3DB58</accession>
<keyword evidence="3" id="KW-1185">Reference proteome</keyword>
<dbReference type="Gene3D" id="2.170.130.10">
    <property type="entry name" value="TonB-dependent receptor, plug domain"/>
    <property type="match status" value="1"/>
</dbReference>
<gene>
    <name evidence="2" type="ORF">RM539_19470</name>
</gene>
<dbReference type="SUPFAM" id="SSF56935">
    <property type="entry name" value="Porins"/>
    <property type="match status" value="1"/>
</dbReference>